<protein>
    <recommendedName>
        <fullName evidence="2">precorrin-2 dehydrogenase</fullName>
        <ecNumber evidence="2">1.3.1.76</ecNumber>
    </recommendedName>
</protein>
<organism evidence="7 8">
    <name type="scientific">Acetivibrio clariflavus (strain DSM 19732 / NBRC 101661 / EBR45)</name>
    <name type="common">Clostridium clariflavum</name>
    <dbReference type="NCBI Taxonomy" id="720554"/>
    <lineage>
        <taxon>Bacteria</taxon>
        <taxon>Bacillati</taxon>
        <taxon>Bacillota</taxon>
        <taxon>Clostridia</taxon>
        <taxon>Eubacteriales</taxon>
        <taxon>Oscillospiraceae</taxon>
        <taxon>Acetivibrio</taxon>
    </lineage>
</organism>
<dbReference type="NCBIfam" id="TIGR01470">
    <property type="entry name" value="cysG_Nterm"/>
    <property type="match status" value="1"/>
</dbReference>
<comment type="pathway">
    <text evidence="1">Porphyrin-containing compound metabolism; siroheme biosynthesis; sirohydrochlorin from precorrin-2: step 1/1.</text>
</comment>
<dbReference type="RefSeq" id="WP_014254979.1">
    <property type="nucleotide sequence ID" value="NC_016627.1"/>
</dbReference>
<evidence type="ECO:0000313" key="7">
    <source>
        <dbReference type="EMBL" id="AEV68393.1"/>
    </source>
</evidence>
<dbReference type="UniPathway" id="UPA00262">
    <property type="reaction ID" value="UER00222"/>
</dbReference>
<evidence type="ECO:0000256" key="5">
    <source>
        <dbReference type="ARBA" id="ARBA00023244"/>
    </source>
</evidence>
<dbReference type="InterPro" id="IPR006367">
    <property type="entry name" value="Sirohaem_synthase_N"/>
</dbReference>
<dbReference type="Pfam" id="PF13241">
    <property type="entry name" value="NAD_binding_7"/>
    <property type="match status" value="1"/>
</dbReference>
<dbReference type="GO" id="GO:0043115">
    <property type="term" value="F:precorrin-2 dehydrogenase activity"/>
    <property type="evidence" value="ECO:0007669"/>
    <property type="project" value="UniProtKB-EC"/>
</dbReference>
<dbReference type="OrthoDB" id="9773765at2"/>
<dbReference type="PANTHER" id="PTHR35330:SF1">
    <property type="entry name" value="SIROHEME BIOSYNTHESIS PROTEIN MET8"/>
    <property type="match status" value="1"/>
</dbReference>
<dbReference type="Proteomes" id="UP000005435">
    <property type="component" value="Chromosome"/>
</dbReference>
<comment type="catalytic activity">
    <reaction evidence="6">
        <text>precorrin-2 + NAD(+) = sirohydrochlorin + NADH + 2 H(+)</text>
        <dbReference type="Rhea" id="RHEA:15613"/>
        <dbReference type="ChEBI" id="CHEBI:15378"/>
        <dbReference type="ChEBI" id="CHEBI:57540"/>
        <dbReference type="ChEBI" id="CHEBI:57945"/>
        <dbReference type="ChEBI" id="CHEBI:58351"/>
        <dbReference type="ChEBI" id="CHEBI:58827"/>
        <dbReference type="EC" id="1.3.1.76"/>
    </reaction>
</comment>
<reference evidence="7 8" key="2">
    <citation type="journal article" date="2012" name="Stand. Genomic Sci.">
        <title>Complete Genome Sequence of Clostridium clariflavum DSM 19732.</title>
        <authorList>
            <person name="Izquierdo J.A."/>
            <person name="Goodwin L."/>
            <person name="Davenport K.W."/>
            <person name="Teshima H."/>
            <person name="Bruce D."/>
            <person name="Detter C."/>
            <person name="Tapia R."/>
            <person name="Han S."/>
            <person name="Land M."/>
            <person name="Hauser L."/>
            <person name="Jeffries C.D."/>
            <person name="Han J."/>
            <person name="Pitluck S."/>
            <person name="Nolan M."/>
            <person name="Chen A."/>
            <person name="Huntemann M."/>
            <person name="Mavromatis K."/>
            <person name="Mikhailova N."/>
            <person name="Liolios K."/>
            <person name="Woyke T."/>
            <person name="Lynd L.R."/>
        </authorList>
    </citation>
    <scope>NUCLEOTIDE SEQUENCE [LARGE SCALE GENOMIC DNA]</scope>
    <source>
        <strain evidence="8">DSM 19732 / NBRC 101661 / EBR45</strain>
    </source>
</reference>
<keyword evidence="4" id="KW-0520">NAD</keyword>
<name>G8LU05_ACECE</name>
<gene>
    <name evidence="7" type="ordered locus">Clocl_1784</name>
</gene>
<dbReference type="SUPFAM" id="SSF51735">
    <property type="entry name" value="NAD(P)-binding Rossmann-fold domains"/>
    <property type="match status" value="1"/>
</dbReference>
<evidence type="ECO:0000256" key="2">
    <source>
        <dbReference type="ARBA" id="ARBA00012400"/>
    </source>
</evidence>
<evidence type="ECO:0000313" key="8">
    <source>
        <dbReference type="Proteomes" id="UP000005435"/>
    </source>
</evidence>
<dbReference type="GO" id="GO:0004325">
    <property type="term" value="F:ferrochelatase activity"/>
    <property type="evidence" value="ECO:0007669"/>
    <property type="project" value="InterPro"/>
</dbReference>
<sequence>MFESEEREFSHFPLFIDLRNRKVAVIGGGNVAARRVETLIKFGAKVTVIAPQISEKIDELYNLGKIEVIMREYRKSDILNAFIVIIATDNKEVNETATKDARELNILMNRADSKEDCDFFFPAVFSDRHIVGGIISKNGSNHNIVREKSKGIREYLNREETKT</sequence>
<dbReference type="InterPro" id="IPR028161">
    <property type="entry name" value="Met8-like"/>
</dbReference>
<reference evidence="8" key="1">
    <citation type="submission" date="2011-12" db="EMBL/GenBank/DDBJ databases">
        <title>Complete sequence of Clostridium clariflavum DSM 19732.</title>
        <authorList>
            <consortium name="US DOE Joint Genome Institute"/>
            <person name="Lucas S."/>
            <person name="Han J."/>
            <person name="Lapidus A."/>
            <person name="Cheng J.-F."/>
            <person name="Goodwin L."/>
            <person name="Pitluck S."/>
            <person name="Peters L."/>
            <person name="Teshima H."/>
            <person name="Detter J.C."/>
            <person name="Han C."/>
            <person name="Tapia R."/>
            <person name="Land M."/>
            <person name="Hauser L."/>
            <person name="Kyrpides N."/>
            <person name="Ivanova N."/>
            <person name="Pagani I."/>
            <person name="Kitzmiller T."/>
            <person name="Lynd L."/>
            <person name="Izquierdo J."/>
            <person name="Woyke T."/>
        </authorList>
    </citation>
    <scope>NUCLEOTIDE SEQUENCE [LARGE SCALE GENOMIC DNA]</scope>
    <source>
        <strain evidence="8">DSM 19732 / NBRC 101661 / EBR45</strain>
    </source>
</reference>
<dbReference type="STRING" id="720554.Clocl_1784"/>
<dbReference type="InterPro" id="IPR036291">
    <property type="entry name" value="NAD(P)-bd_dom_sf"/>
</dbReference>
<dbReference type="HOGENOM" id="CLU_011276_8_3_9"/>
<dbReference type="AlphaFoldDB" id="G8LU05"/>
<keyword evidence="5" id="KW-0627">Porphyrin biosynthesis</keyword>
<accession>G8LU05</accession>
<dbReference type="GO" id="GO:0019354">
    <property type="term" value="P:siroheme biosynthetic process"/>
    <property type="evidence" value="ECO:0007669"/>
    <property type="project" value="UniProtKB-UniPathway"/>
</dbReference>
<evidence type="ECO:0000256" key="4">
    <source>
        <dbReference type="ARBA" id="ARBA00023027"/>
    </source>
</evidence>
<dbReference type="EMBL" id="CP003065">
    <property type="protein sequence ID" value="AEV68393.1"/>
    <property type="molecule type" value="Genomic_DNA"/>
</dbReference>
<dbReference type="KEGG" id="ccl:Clocl_1784"/>
<keyword evidence="3" id="KW-0560">Oxidoreductase</keyword>
<evidence type="ECO:0000256" key="1">
    <source>
        <dbReference type="ARBA" id="ARBA00005010"/>
    </source>
</evidence>
<dbReference type="PANTHER" id="PTHR35330">
    <property type="entry name" value="SIROHEME BIOSYNTHESIS PROTEIN MET8"/>
    <property type="match status" value="1"/>
</dbReference>
<proteinExistence type="predicted"/>
<dbReference type="Gene3D" id="3.40.50.720">
    <property type="entry name" value="NAD(P)-binding Rossmann-like Domain"/>
    <property type="match status" value="1"/>
</dbReference>
<evidence type="ECO:0000256" key="6">
    <source>
        <dbReference type="ARBA" id="ARBA00047561"/>
    </source>
</evidence>
<keyword evidence="8" id="KW-1185">Reference proteome</keyword>
<evidence type="ECO:0000256" key="3">
    <source>
        <dbReference type="ARBA" id="ARBA00023002"/>
    </source>
</evidence>
<dbReference type="eggNOG" id="COG1648">
    <property type="taxonomic scope" value="Bacteria"/>
</dbReference>
<dbReference type="EC" id="1.3.1.76" evidence="2"/>